<proteinExistence type="predicted"/>
<evidence type="ECO:0000313" key="3">
    <source>
        <dbReference type="Proteomes" id="UP001058553"/>
    </source>
</evidence>
<evidence type="ECO:0000256" key="1">
    <source>
        <dbReference type="SAM" id="MobiDB-lite"/>
    </source>
</evidence>
<sequence>MKIAYQDPIHTPPLTSASGTSDTSDTPVISFSQVQRRLNDINNNNNPFQPNTRQTVSSPSDAVQQPSTPGAEAKQRIEKELEKTEEKIAVLARLIKATYSDESERDRLTKFNNEYNENLVKELKEELAKLNESNEKLPKSAEGDAFPSR</sequence>
<dbReference type="RefSeq" id="WP_041474060.1">
    <property type="nucleotide sequence ID" value="NZ_CP023567.1"/>
</dbReference>
<organism evidence="2 3">
    <name type="scientific">Erwinia pyrifoliae</name>
    <dbReference type="NCBI Taxonomy" id="79967"/>
    <lineage>
        <taxon>Bacteria</taxon>
        <taxon>Pseudomonadati</taxon>
        <taxon>Pseudomonadota</taxon>
        <taxon>Gammaproteobacteria</taxon>
        <taxon>Enterobacterales</taxon>
        <taxon>Erwiniaceae</taxon>
        <taxon>Erwinia</taxon>
    </lineage>
</organism>
<reference evidence="2" key="1">
    <citation type="submission" date="2022-07" db="EMBL/GenBank/DDBJ databases">
        <title>Genetic diversity of Erwinia pyrifoliae.</title>
        <authorList>
            <person name="Park D.S."/>
            <person name="Ham H."/>
        </authorList>
    </citation>
    <scope>NUCLEOTIDE SEQUENCE</scope>
    <source>
        <strain evidence="2">CP201486</strain>
    </source>
</reference>
<name>A0ABY5X821_ERWPY</name>
<feature type="region of interest" description="Disordered" evidence="1">
    <location>
        <begin position="40"/>
        <end position="78"/>
    </location>
</feature>
<feature type="compositionally biased region" description="Polar residues" evidence="1">
    <location>
        <begin position="47"/>
        <end position="68"/>
    </location>
</feature>
<feature type="compositionally biased region" description="Basic and acidic residues" evidence="1">
    <location>
        <begin position="130"/>
        <end position="142"/>
    </location>
</feature>
<protein>
    <submittedName>
        <fullName evidence="2">Uncharacterized protein</fullName>
    </submittedName>
</protein>
<feature type="region of interest" description="Disordered" evidence="1">
    <location>
        <begin position="130"/>
        <end position="149"/>
    </location>
</feature>
<keyword evidence="3" id="KW-1185">Reference proteome</keyword>
<feature type="region of interest" description="Disordered" evidence="1">
    <location>
        <begin position="1"/>
        <end position="28"/>
    </location>
</feature>
<accession>A0ABY5X821</accession>
<evidence type="ECO:0000313" key="2">
    <source>
        <dbReference type="EMBL" id="UWS33444.1"/>
    </source>
</evidence>
<feature type="compositionally biased region" description="Low complexity" evidence="1">
    <location>
        <begin position="15"/>
        <end position="26"/>
    </location>
</feature>
<dbReference type="GeneID" id="92235440"/>
<dbReference type="Proteomes" id="UP001058553">
    <property type="component" value="Chromosome"/>
</dbReference>
<gene>
    <name evidence="2" type="ORF">NYP84_18025</name>
</gene>
<dbReference type="EMBL" id="CP103445">
    <property type="protein sequence ID" value="UWS33444.1"/>
    <property type="molecule type" value="Genomic_DNA"/>
</dbReference>